<gene>
    <name evidence="1" type="ORF">MD535_24245</name>
</gene>
<accession>A0A9X3CUU4</accession>
<evidence type="ECO:0000313" key="1">
    <source>
        <dbReference type="EMBL" id="MCW8349104.1"/>
    </source>
</evidence>
<proteinExistence type="predicted"/>
<protein>
    <submittedName>
        <fullName evidence="1">DUF1800 domain-containing protein</fullName>
    </submittedName>
</protein>
<name>A0A9X3CUU4_9VIBR</name>
<keyword evidence="2" id="KW-1185">Reference proteome</keyword>
<dbReference type="RefSeq" id="WP_265677755.1">
    <property type="nucleotide sequence ID" value="NZ_JAKRRY010000062.1"/>
</dbReference>
<dbReference type="Pfam" id="PF08811">
    <property type="entry name" value="DUF1800"/>
    <property type="match status" value="1"/>
</dbReference>
<evidence type="ECO:0000313" key="2">
    <source>
        <dbReference type="Proteomes" id="UP001155587"/>
    </source>
</evidence>
<organism evidence="1 2">
    <name type="scientific">Vibrio qingdaonensis</name>
    <dbReference type="NCBI Taxonomy" id="2829491"/>
    <lineage>
        <taxon>Bacteria</taxon>
        <taxon>Pseudomonadati</taxon>
        <taxon>Pseudomonadota</taxon>
        <taxon>Gammaproteobacteria</taxon>
        <taxon>Vibrionales</taxon>
        <taxon>Vibrionaceae</taxon>
        <taxon>Vibrio</taxon>
    </lineage>
</organism>
<dbReference type="Proteomes" id="UP001155587">
    <property type="component" value="Unassembled WGS sequence"/>
</dbReference>
<reference evidence="1" key="1">
    <citation type="submission" date="2022-02" db="EMBL/GenBank/DDBJ databases">
        <title>Vibrio sp. nov, a new bacterium isolated from seawater.</title>
        <authorList>
            <person name="Yuan Y."/>
        </authorList>
    </citation>
    <scope>NUCLEOTIDE SEQUENCE</scope>
    <source>
        <strain evidence="1">ZSDZ65</strain>
    </source>
</reference>
<comment type="caution">
    <text evidence="1">The sequence shown here is derived from an EMBL/GenBank/DDBJ whole genome shotgun (WGS) entry which is preliminary data.</text>
</comment>
<sequence length="453" mass="51228">MDSMQIRAVTAPQRFGLGIRVGDASTPLSPEKQIQVDNYTNELIAELPSTSEMLAHMGELNRRRKDAKTPEEKQTFSKTNNAFFQESYRTLVHARNLQSLYSPYGLQERLIQFWSNHFAISADTRRVRPIASGVENDVIRTAWKSDFSSMLIAVCQHPTMLMFLDNHQSIGPNSKAGKKRNKGLNENLAREILELHTLGVSGGYTQTDVIELAQGITGWTVTMGSKEAGYIFRPALHEPGAIQVLNTVYSQEGEAQGIACLADLALRPETARHVCGKLVQHFYGAGHEELVEALASVWLEKKGQLMPVYEMLIASPLANEPQYLRFRTPQEWYFAVLRSADFEPNQKQMHYMLRQLGQEPFMAGSPAGWSDQDADYNSASGLTQRWQVANQVAQLAVRQLKRNKQRPQDYIDNILQRLYGKNVDEHTLVAIEKAQDAVSKLVVLWMSPQFQYR</sequence>
<dbReference type="AlphaFoldDB" id="A0A9X3CUU4"/>
<dbReference type="InterPro" id="IPR014917">
    <property type="entry name" value="DUF1800"/>
</dbReference>
<dbReference type="EMBL" id="JAKRRY010000062">
    <property type="protein sequence ID" value="MCW8349104.1"/>
    <property type="molecule type" value="Genomic_DNA"/>
</dbReference>